<keyword evidence="4 9" id="KW-0812">Transmembrane</keyword>
<evidence type="ECO:0000313" key="13">
    <source>
        <dbReference type="Proteomes" id="UP000441586"/>
    </source>
</evidence>
<dbReference type="PANTHER" id="PTHR11795:SF445">
    <property type="entry name" value="AMINO ACID ABC TRANSPORTER PERMEASE PROTEIN"/>
    <property type="match status" value="1"/>
</dbReference>
<dbReference type="EMBL" id="VAUA01000007">
    <property type="protein sequence ID" value="TLP61629.1"/>
    <property type="molecule type" value="Genomic_DNA"/>
</dbReference>
<dbReference type="AlphaFoldDB" id="A0A5R8Z758"/>
<dbReference type="RefSeq" id="WP_138164010.1">
    <property type="nucleotide sequence ID" value="NZ_VAUA01000007.1"/>
</dbReference>
<evidence type="ECO:0000313" key="12">
    <source>
        <dbReference type="Proteomes" id="UP000305041"/>
    </source>
</evidence>
<name>A0A5R8Z758_9RHOB</name>
<evidence type="ECO:0000256" key="7">
    <source>
        <dbReference type="ARBA" id="ARBA00023136"/>
    </source>
</evidence>
<evidence type="ECO:0000256" key="1">
    <source>
        <dbReference type="ARBA" id="ARBA00004651"/>
    </source>
</evidence>
<accession>A0A6A4RDR1</accession>
<evidence type="ECO:0000313" key="11">
    <source>
        <dbReference type="EMBL" id="TLP61629.1"/>
    </source>
</evidence>
<evidence type="ECO:0000256" key="5">
    <source>
        <dbReference type="ARBA" id="ARBA00022970"/>
    </source>
</evidence>
<accession>A0A5R8Z758</accession>
<dbReference type="InterPro" id="IPR052157">
    <property type="entry name" value="BCAA_transport_permease"/>
</dbReference>
<keyword evidence="2" id="KW-0813">Transport</keyword>
<keyword evidence="7 9" id="KW-0472">Membrane</keyword>
<organism evidence="10 13">
    <name type="scientific">Parasedimentitalea maritima</name>
    <dbReference type="NCBI Taxonomy" id="2578117"/>
    <lineage>
        <taxon>Bacteria</taxon>
        <taxon>Pseudomonadati</taxon>
        <taxon>Pseudomonadota</taxon>
        <taxon>Alphaproteobacteria</taxon>
        <taxon>Rhodobacterales</taxon>
        <taxon>Paracoccaceae</taxon>
        <taxon>Parasedimentitalea</taxon>
    </lineage>
</organism>
<gene>
    <name evidence="11" type="ORF">FEE96_15470</name>
    <name evidence="10" type="ORF">GP644_13500</name>
</gene>
<dbReference type="Pfam" id="PF02653">
    <property type="entry name" value="BPD_transp_2"/>
    <property type="match status" value="1"/>
</dbReference>
<evidence type="ECO:0000256" key="2">
    <source>
        <dbReference type="ARBA" id="ARBA00022448"/>
    </source>
</evidence>
<dbReference type="PANTHER" id="PTHR11795">
    <property type="entry name" value="BRANCHED-CHAIN AMINO ACID TRANSPORT SYSTEM PERMEASE PROTEIN LIVH"/>
    <property type="match status" value="1"/>
</dbReference>
<dbReference type="Proteomes" id="UP000305041">
    <property type="component" value="Unassembled WGS sequence"/>
</dbReference>
<sequence>MDQVIQFAVSVLSLGGTYALLALGLAIVFSLLGFLNFAHGDLMTICGYGLYFLLLTGVPFLVAVPIAIALAGLAAVLMERIAFRPLRGRSPMSLLITSFAVSLALHVCFQIFISPKSKPVPIPNFLSGYFTFGDIYVSKAQIIAIVISVAALLLLNALLTRTRMGIALRASATDFDVARIMGINANKVIMIAFALSGILAGIAAVIWIAQRGAVYPAMGLTPMIKALIAVIIGGLSSPKGALYGGFLLGLLESTFLFVLPDEFVLYRDAAVLIALISFLMLRPNGIVARNAEPMR</sequence>
<keyword evidence="6 9" id="KW-1133">Transmembrane helix</keyword>
<feature type="transmembrane region" description="Helical" evidence="9">
    <location>
        <begin position="188"/>
        <end position="208"/>
    </location>
</feature>
<dbReference type="CDD" id="cd06582">
    <property type="entry name" value="TM_PBP1_LivH_like"/>
    <property type="match status" value="1"/>
</dbReference>
<dbReference type="OrthoDB" id="9810089at2"/>
<protein>
    <submittedName>
        <fullName evidence="10">Branched-chain amino acid ABC transporter permease</fullName>
    </submittedName>
</protein>
<evidence type="ECO:0000313" key="10">
    <source>
        <dbReference type="EMBL" id="KAE9628780.1"/>
    </source>
</evidence>
<feature type="transmembrane region" description="Helical" evidence="9">
    <location>
        <begin position="240"/>
        <end position="258"/>
    </location>
</feature>
<feature type="transmembrane region" description="Helical" evidence="9">
    <location>
        <begin position="50"/>
        <end position="78"/>
    </location>
</feature>
<feature type="transmembrane region" description="Helical" evidence="9">
    <location>
        <begin position="264"/>
        <end position="281"/>
    </location>
</feature>
<dbReference type="GO" id="GO:0006865">
    <property type="term" value="P:amino acid transport"/>
    <property type="evidence" value="ECO:0007669"/>
    <property type="project" value="UniProtKB-KW"/>
</dbReference>
<evidence type="ECO:0000256" key="6">
    <source>
        <dbReference type="ARBA" id="ARBA00022989"/>
    </source>
</evidence>
<dbReference type="InterPro" id="IPR001851">
    <property type="entry name" value="ABC_transp_permease"/>
</dbReference>
<feature type="transmembrane region" description="Helical" evidence="9">
    <location>
        <begin position="214"/>
        <end position="233"/>
    </location>
</feature>
<comment type="subcellular location">
    <subcellularLocation>
        <location evidence="1">Cell membrane</location>
        <topology evidence="1">Multi-pass membrane protein</topology>
    </subcellularLocation>
</comment>
<evidence type="ECO:0000256" key="9">
    <source>
        <dbReference type="SAM" id="Phobius"/>
    </source>
</evidence>
<reference evidence="11 12" key="1">
    <citation type="submission" date="2019-05" db="EMBL/GenBank/DDBJ databases">
        <title>Draft genome sequence of Pelagicola sp. DSW4-44.</title>
        <authorList>
            <person name="Oh J."/>
        </authorList>
    </citation>
    <scope>NUCLEOTIDE SEQUENCE [LARGE SCALE GENOMIC DNA]</scope>
    <source>
        <strain evidence="11 12">DSW4-44</strain>
    </source>
</reference>
<dbReference type="Proteomes" id="UP000441586">
    <property type="component" value="Unassembled WGS sequence"/>
</dbReference>
<dbReference type="EMBL" id="WSFO01000008">
    <property type="protein sequence ID" value="KAE9628780.1"/>
    <property type="molecule type" value="Genomic_DNA"/>
</dbReference>
<keyword evidence="3" id="KW-1003">Cell membrane</keyword>
<evidence type="ECO:0000256" key="4">
    <source>
        <dbReference type="ARBA" id="ARBA00022692"/>
    </source>
</evidence>
<feature type="transmembrane region" description="Helical" evidence="9">
    <location>
        <begin position="140"/>
        <end position="159"/>
    </location>
</feature>
<comment type="similarity">
    <text evidence="8">Belongs to the binding-protein-dependent transport system permease family. LivHM subfamily.</text>
</comment>
<evidence type="ECO:0000256" key="3">
    <source>
        <dbReference type="ARBA" id="ARBA00022475"/>
    </source>
</evidence>
<comment type="caution">
    <text evidence="10">The sequence shown here is derived from an EMBL/GenBank/DDBJ whole genome shotgun (WGS) entry which is preliminary data.</text>
</comment>
<keyword evidence="12" id="KW-1185">Reference proteome</keyword>
<feature type="transmembrane region" description="Helical" evidence="9">
    <location>
        <begin position="7"/>
        <end position="38"/>
    </location>
</feature>
<feature type="transmembrane region" description="Helical" evidence="9">
    <location>
        <begin position="90"/>
        <end position="113"/>
    </location>
</feature>
<dbReference type="GO" id="GO:0022857">
    <property type="term" value="F:transmembrane transporter activity"/>
    <property type="evidence" value="ECO:0007669"/>
    <property type="project" value="InterPro"/>
</dbReference>
<reference evidence="10 13" key="2">
    <citation type="submission" date="2019-12" db="EMBL/GenBank/DDBJ databases">
        <authorList>
            <person name="Zhang Y.-J."/>
        </authorList>
    </citation>
    <scope>NUCLEOTIDE SEQUENCE [LARGE SCALE GENOMIC DNA]</scope>
    <source>
        <strain evidence="10 13">H18S-6</strain>
    </source>
</reference>
<dbReference type="GO" id="GO:0005886">
    <property type="term" value="C:plasma membrane"/>
    <property type="evidence" value="ECO:0007669"/>
    <property type="project" value="UniProtKB-SubCell"/>
</dbReference>
<proteinExistence type="inferred from homology"/>
<keyword evidence="5" id="KW-0029">Amino-acid transport</keyword>
<evidence type="ECO:0000256" key="8">
    <source>
        <dbReference type="ARBA" id="ARBA00037998"/>
    </source>
</evidence>